<keyword evidence="3" id="KW-1185">Reference proteome</keyword>
<name>A0ABU6UUZ5_9FABA</name>
<accession>A0ABU6UUZ5</accession>
<dbReference type="EMBL" id="JASCZI010122929">
    <property type="protein sequence ID" value="MED6164904.1"/>
    <property type="molecule type" value="Genomic_DNA"/>
</dbReference>
<evidence type="ECO:0000256" key="1">
    <source>
        <dbReference type="SAM" id="MobiDB-lite"/>
    </source>
</evidence>
<reference evidence="2 3" key="1">
    <citation type="journal article" date="2023" name="Plants (Basel)">
        <title>Bridging the Gap: Combining Genomics and Transcriptomics Approaches to Understand Stylosanthes scabra, an Orphan Legume from the Brazilian Caatinga.</title>
        <authorList>
            <person name="Ferreira-Neto J.R.C."/>
            <person name="da Silva M.D."/>
            <person name="Binneck E."/>
            <person name="de Melo N.F."/>
            <person name="da Silva R.H."/>
            <person name="de Melo A.L.T.M."/>
            <person name="Pandolfi V."/>
            <person name="Bustamante F.O."/>
            <person name="Brasileiro-Vidal A.C."/>
            <person name="Benko-Iseppon A.M."/>
        </authorList>
    </citation>
    <scope>NUCLEOTIDE SEQUENCE [LARGE SCALE GENOMIC DNA]</scope>
    <source>
        <tissue evidence="2">Leaves</tissue>
    </source>
</reference>
<gene>
    <name evidence="2" type="ORF">PIB30_094589</name>
</gene>
<dbReference type="Proteomes" id="UP001341840">
    <property type="component" value="Unassembled WGS sequence"/>
</dbReference>
<comment type="caution">
    <text evidence="2">The sequence shown here is derived from an EMBL/GenBank/DDBJ whole genome shotgun (WGS) entry which is preliminary data.</text>
</comment>
<feature type="non-terminal residue" evidence="2">
    <location>
        <position position="1"/>
    </location>
</feature>
<evidence type="ECO:0000313" key="3">
    <source>
        <dbReference type="Proteomes" id="UP001341840"/>
    </source>
</evidence>
<proteinExistence type="predicted"/>
<feature type="region of interest" description="Disordered" evidence="1">
    <location>
        <begin position="50"/>
        <end position="82"/>
    </location>
</feature>
<evidence type="ECO:0000313" key="2">
    <source>
        <dbReference type="EMBL" id="MED6164904.1"/>
    </source>
</evidence>
<organism evidence="2 3">
    <name type="scientific">Stylosanthes scabra</name>
    <dbReference type="NCBI Taxonomy" id="79078"/>
    <lineage>
        <taxon>Eukaryota</taxon>
        <taxon>Viridiplantae</taxon>
        <taxon>Streptophyta</taxon>
        <taxon>Embryophyta</taxon>
        <taxon>Tracheophyta</taxon>
        <taxon>Spermatophyta</taxon>
        <taxon>Magnoliopsida</taxon>
        <taxon>eudicotyledons</taxon>
        <taxon>Gunneridae</taxon>
        <taxon>Pentapetalae</taxon>
        <taxon>rosids</taxon>
        <taxon>fabids</taxon>
        <taxon>Fabales</taxon>
        <taxon>Fabaceae</taxon>
        <taxon>Papilionoideae</taxon>
        <taxon>50 kb inversion clade</taxon>
        <taxon>dalbergioids sensu lato</taxon>
        <taxon>Dalbergieae</taxon>
        <taxon>Pterocarpus clade</taxon>
        <taxon>Stylosanthes</taxon>
    </lineage>
</organism>
<sequence>KGREELDLNQAEEMMEAFGEEIIPPTKPSLSYKEFLLSSPGMLEVNTEVPITNVEENDPNPEDRWYNEESTNNENPKALDPCPVIPVSKEQFNEWYKPWHDALIVKVLGERVGLAYME</sequence>
<protein>
    <submittedName>
        <fullName evidence="2">Uncharacterized protein</fullName>
    </submittedName>
</protein>